<dbReference type="InterPro" id="IPR001845">
    <property type="entry name" value="HTH_ArsR_DNA-bd_dom"/>
</dbReference>
<evidence type="ECO:0000313" key="6">
    <source>
        <dbReference type="Proteomes" id="UP000195437"/>
    </source>
</evidence>
<evidence type="ECO:0000256" key="3">
    <source>
        <dbReference type="ARBA" id="ARBA00023163"/>
    </source>
</evidence>
<evidence type="ECO:0000259" key="4">
    <source>
        <dbReference type="PROSITE" id="PS50987"/>
    </source>
</evidence>
<dbReference type="CDD" id="cd00090">
    <property type="entry name" value="HTH_ARSR"/>
    <property type="match status" value="1"/>
</dbReference>
<protein>
    <submittedName>
        <fullName evidence="5">Transcriptional regulator</fullName>
    </submittedName>
</protein>
<gene>
    <name evidence="5" type="ORF">CBW65_10370</name>
</gene>
<keyword evidence="6" id="KW-1185">Reference proteome</keyword>
<dbReference type="AlphaFoldDB" id="A0A1Y0ILG8"/>
<dbReference type="EMBL" id="CP021434">
    <property type="protein sequence ID" value="ARU61358.1"/>
    <property type="molecule type" value="Genomic_DNA"/>
</dbReference>
<dbReference type="InterPro" id="IPR011991">
    <property type="entry name" value="ArsR-like_HTH"/>
</dbReference>
<name>A0A1Y0ILG8_9BACL</name>
<evidence type="ECO:0000256" key="1">
    <source>
        <dbReference type="ARBA" id="ARBA00023015"/>
    </source>
</evidence>
<organism evidence="5 6">
    <name type="scientific">Tumebacillus avium</name>
    <dbReference type="NCBI Taxonomy" id="1903704"/>
    <lineage>
        <taxon>Bacteria</taxon>
        <taxon>Bacillati</taxon>
        <taxon>Bacillota</taxon>
        <taxon>Bacilli</taxon>
        <taxon>Bacillales</taxon>
        <taxon>Alicyclobacillaceae</taxon>
        <taxon>Tumebacillus</taxon>
    </lineage>
</organism>
<dbReference type="RefSeq" id="WP_087456737.1">
    <property type="nucleotide sequence ID" value="NZ_CP021434.1"/>
</dbReference>
<dbReference type="InterPro" id="IPR051081">
    <property type="entry name" value="HTH_MetalResp_TranReg"/>
</dbReference>
<evidence type="ECO:0000313" key="5">
    <source>
        <dbReference type="EMBL" id="ARU61358.1"/>
    </source>
</evidence>
<keyword evidence="3" id="KW-0804">Transcription</keyword>
<dbReference type="PANTHER" id="PTHR33154">
    <property type="entry name" value="TRANSCRIPTIONAL REGULATOR, ARSR FAMILY"/>
    <property type="match status" value="1"/>
</dbReference>
<dbReference type="PRINTS" id="PR00778">
    <property type="entry name" value="HTHARSR"/>
</dbReference>
<dbReference type="InterPro" id="IPR036388">
    <property type="entry name" value="WH-like_DNA-bd_sf"/>
</dbReference>
<dbReference type="SMART" id="SM00418">
    <property type="entry name" value="HTH_ARSR"/>
    <property type="match status" value="1"/>
</dbReference>
<dbReference type="SUPFAM" id="SSF46785">
    <property type="entry name" value="Winged helix' DNA-binding domain"/>
    <property type="match status" value="1"/>
</dbReference>
<dbReference type="Proteomes" id="UP000195437">
    <property type="component" value="Chromosome"/>
</dbReference>
<dbReference type="NCBIfam" id="NF033788">
    <property type="entry name" value="HTH_metalloreg"/>
    <property type="match status" value="1"/>
</dbReference>
<accession>A0A1Y0ILG8</accession>
<dbReference type="PROSITE" id="PS50987">
    <property type="entry name" value="HTH_ARSR_2"/>
    <property type="match status" value="1"/>
</dbReference>
<keyword evidence="2" id="KW-0238">DNA-binding</keyword>
<reference evidence="6" key="1">
    <citation type="submission" date="2017-05" db="EMBL/GenBank/DDBJ databases">
        <authorList>
            <person name="Sung H."/>
        </authorList>
    </citation>
    <scope>NUCLEOTIDE SEQUENCE [LARGE SCALE GENOMIC DNA]</scope>
    <source>
        <strain evidence="6">AR23208</strain>
    </source>
</reference>
<keyword evidence="1" id="KW-0805">Transcription regulation</keyword>
<dbReference type="Gene3D" id="1.10.10.10">
    <property type="entry name" value="Winged helix-like DNA-binding domain superfamily/Winged helix DNA-binding domain"/>
    <property type="match status" value="1"/>
</dbReference>
<dbReference type="GO" id="GO:0003677">
    <property type="term" value="F:DNA binding"/>
    <property type="evidence" value="ECO:0007669"/>
    <property type="project" value="UniProtKB-KW"/>
</dbReference>
<dbReference type="GO" id="GO:0003700">
    <property type="term" value="F:DNA-binding transcription factor activity"/>
    <property type="evidence" value="ECO:0007669"/>
    <property type="project" value="InterPro"/>
</dbReference>
<feature type="domain" description="HTH arsR-type" evidence="4">
    <location>
        <begin position="13"/>
        <end position="108"/>
    </location>
</feature>
<sequence length="113" mass="13248">MQHEHELPMIDNTPEAEFEKYEAKFKALADAKRLRIMNLLVRNGKVCVCDLAEMMNLPQSKLSYHLKILLEQQLILVETHGKWNYYQLNQQEVNHVLSEELCCLFRLNTPGCC</sequence>
<dbReference type="InterPro" id="IPR036390">
    <property type="entry name" value="WH_DNA-bd_sf"/>
</dbReference>
<dbReference type="PANTHER" id="PTHR33154:SF18">
    <property type="entry name" value="ARSENICAL RESISTANCE OPERON REPRESSOR"/>
    <property type="match status" value="1"/>
</dbReference>
<dbReference type="OrthoDB" id="9798835at2"/>
<dbReference type="Pfam" id="PF01022">
    <property type="entry name" value="HTH_5"/>
    <property type="match status" value="1"/>
</dbReference>
<proteinExistence type="predicted"/>
<dbReference type="KEGG" id="tum:CBW65_10370"/>
<evidence type="ECO:0000256" key="2">
    <source>
        <dbReference type="ARBA" id="ARBA00023125"/>
    </source>
</evidence>